<evidence type="ECO:0000313" key="4">
    <source>
        <dbReference type="Proteomes" id="UP000707451"/>
    </source>
</evidence>
<gene>
    <name evidence="3" type="ORF">KI688_009679</name>
</gene>
<feature type="compositionally biased region" description="Low complexity" evidence="1">
    <location>
        <begin position="39"/>
        <end position="50"/>
    </location>
</feature>
<feature type="compositionally biased region" description="Polar residues" evidence="1">
    <location>
        <begin position="1"/>
        <end position="10"/>
    </location>
</feature>
<dbReference type="AlphaFoldDB" id="A0A9P7Y1A3"/>
<name>A0A9P7Y1A3_9FUNG</name>
<dbReference type="OrthoDB" id="2368491at2759"/>
<reference evidence="3" key="1">
    <citation type="submission" date="2021-06" db="EMBL/GenBank/DDBJ databases">
        <title>Genome Sequence of Mortierella hyaline Strain SCG-10, a Cold-Adapted, Nitrate-Reducing Fungus Isolated from Soil in Minnesota, USA.</title>
        <authorList>
            <person name="Aldossari N."/>
        </authorList>
    </citation>
    <scope>NUCLEOTIDE SEQUENCE</scope>
    <source>
        <strain evidence="3">SCG-10</strain>
    </source>
</reference>
<dbReference type="Gene3D" id="1.20.1280.50">
    <property type="match status" value="1"/>
</dbReference>
<evidence type="ECO:0000256" key="1">
    <source>
        <dbReference type="SAM" id="MobiDB-lite"/>
    </source>
</evidence>
<protein>
    <recommendedName>
        <fullName evidence="2">F-box domain-containing protein</fullName>
    </recommendedName>
</protein>
<proteinExistence type="predicted"/>
<comment type="caution">
    <text evidence="3">The sequence shown here is derived from an EMBL/GenBank/DDBJ whole genome shotgun (WGS) entry which is preliminary data.</text>
</comment>
<dbReference type="CDD" id="cd09917">
    <property type="entry name" value="F-box_SF"/>
    <property type="match status" value="1"/>
</dbReference>
<dbReference type="InterPro" id="IPR032675">
    <property type="entry name" value="LRR_dom_sf"/>
</dbReference>
<feature type="compositionally biased region" description="Low complexity" evidence="1">
    <location>
        <begin position="11"/>
        <end position="32"/>
    </location>
</feature>
<dbReference type="SUPFAM" id="SSF52047">
    <property type="entry name" value="RNI-like"/>
    <property type="match status" value="1"/>
</dbReference>
<sequence length="564" mass="63425">MVQSIINKMYNSSHNNSSAPSSPLNPPSSSSPSSPPRTPSSSPSLASPPNVKRKDGPSTSLANDDDVLPPPSKAARHLNEADISNQTRGHSVKNLPSEILLMIATFLVRKDVVQCMLACKNWQHALCLYIWTEIGRNQWMNPLFPLVDGKIDDDVSFDHRRRQVRKLEWSENDNLNLSSERMATMLPLMPGLKKLSLTAAVFQAPRTLLSVLRNHRLLTMVTSVDLHLRQFDGEDALPVREVVQGCEDLEHLGINGTWFRDETQQEIKAHPGFWKIQSLSVPRTHLGLLYRCPDLLALALTSNLTNEVETDIRPIAQCLKLERLKFVGRVGFAVDGFAAVLPQMRCLTLLVIDHIQQDRFGQLEGLRDNKNAPGLKGFELGRVATPVQAQELLTEVNQAMVISILRARPDLTNFKLKGYTVDVFRFFSLEEDGQSMPSCPCPQVRELWLEIHGALEVSADIMQRNLELTYKQVSRIKSLQSLTLKCTRLDASNTSGLNFLTNATKLKELRLSNPSGHVWSLSEITNLMEVVPRLQILDLMPLTRQDRGKVNKYFRDRGKGFLCF</sequence>
<dbReference type="SUPFAM" id="SSF81383">
    <property type="entry name" value="F-box domain"/>
    <property type="match status" value="1"/>
</dbReference>
<organism evidence="3 4">
    <name type="scientific">Linnemannia hyalina</name>
    <dbReference type="NCBI Taxonomy" id="64524"/>
    <lineage>
        <taxon>Eukaryota</taxon>
        <taxon>Fungi</taxon>
        <taxon>Fungi incertae sedis</taxon>
        <taxon>Mucoromycota</taxon>
        <taxon>Mortierellomycotina</taxon>
        <taxon>Mortierellomycetes</taxon>
        <taxon>Mortierellales</taxon>
        <taxon>Mortierellaceae</taxon>
        <taxon>Linnemannia</taxon>
    </lineage>
</organism>
<dbReference type="Gene3D" id="3.80.10.10">
    <property type="entry name" value="Ribonuclease Inhibitor"/>
    <property type="match status" value="1"/>
</dbReference>
<feature type="region of interest" description="Disordered" evidence="1">
    <location>
        <begin position="1"/>
        <end position="73"/>
    </location>
</feature>
<dbReference type="Proteomes" id="UP000707451">
    <property type="component" value="Unassembled WGS sequence"/>
</dbReference>
<keyword evidence="4" id="KW-1185">Reference proteome</keyword>
<evidence type="ECO:0000259" key="2">
    <source>
        <dbReference type="Pfam" id="PF12937"/>
    </source>
</evidence>
<dbReference type="InterPro" id="IPR001810">
    <property type="entry name" value="F-box_dom"/>
</dbReference>
<dbReference type="Pfam" id="PF12937">
    <property type="entry name" value="F-box-like"/>
    <property type="match status" value="1"/>
</dbReference>
<evidence type="ECO:0000313" key="3">
    <source>
        <dbReference type="EMBL" id="KAG9070342.1"/>
    </source>
</evidence>
<dbReference type="InterPro" id="IPR036047">
    <property type="entry name" value="F-box-like_dom_sf"/>
</dbReference>
<feature type="domain" description="F-box" evidence="2">
    <location>
        <begin position="94"/>
        <end position="134"/>
    </location>
</feature>
<dbReference type="EMBL" id="JAHRHY010000004">
    <property type="protein sequence ID" value="KAG9070342.1"/>
    <property type="molecule type" value="Genomic_DNA"/>
</dbReference>
<accession>A0A9P7Y1A3</accession>